<name>A0A0L0DEZ6_THETB</name>
<evidence type="ECO:0000256" key="1">
    <source>
        <dbReference type="SAM" id="SignalP"/>
    </source>
</evidence>
<dbReference type="OMA" id="MHESAGF"/>
<dbReference type="PANTHER" id="PTHR12480">
    <property type="entry name" value="ARGININE DEMETHYLASE AND LYSYL-HYDROXYLASE JMJD"/>
    <property type="match status" value="1"/>
</dbReference>
<evidence type="ECO:0000313" key="4">
    <source>
        <dbReference type="Proteomes" id="UP000054408"/>
    </source>
</evidence>
<feature type="domain" description="JmjC" evidence="2">
    <location>
        <begin position="190"/>
        <end position="348"/>
    </location>
</feature>
<feature type="signal peptide" evidence="1">
    <location>
        <begin position="1"/>
        <end position="25"/>
    </location>
</feature>
<evidence type="ECO:0000313" key="3">
    <source>
        <dbReference type="EMBL" id="KNC50859.1"/>
    </source>
</evidence>
<dbReference type="PROSITE" id="PS51184">
    <property type="entry name" value="JMJC"/>
    <property type="match status" value="1"/>
</dbReference>
<dbReference type="PANTHER" id="PTHR12480:SF22">
    <property type="entry name" value="JMJC DOMAIN-CONTAINING PROTEIN"/>
    <property type="match status" value="1"/>
</dbReference>
<dbReference type="SUPFAM" id="SSF51197">
    <property type="entry name" value="Clavaminate synthase-like"/>
    <property type="match status" value="1"/>
</dbReference>
<reference evidence="3 4" key="1">
    <citation type="submission" date="2010-05" db="EMBL/GenBank/DDBJ databases">
        <title>The Genome Sequence of Thecamonas trahens ATCC 50062.</title>
        <authorList>
            <consortium name="The Broad Institute Genome Sequencing Platform"/>
            <person name="Russ C."/>
            <person name="Cuomo C."/>
            <person name="Shea T."/>
            <person name="Young S.K."/>
            <person name="Zeng Q."/>
            <person name="Koehrsen M."/>
            <person name="Haas B."/>
            <person name="Borodovsky M."/>
            <person name="Guigo R."/>
            <person name="Alvarado L."/>
            <person name="Berlin A."/>
            <person name="Bochicchio J."/>
            <person name="Borenstein D."/>
            <person name="Chapman S."/>
            <person name="Chen Z."/>
            <person name="Freedman E."/>
            <person name="Gellesch M."/>
            <person name="Goldberg J."/>
            <person name="Griggs A."/>
            <person name="Gujja S."/>
            <person name="Heilman E."/>
            <person name="Heiman D."/>
            <person name="Hepburn T."/>
            <person name="Howarth C."/>
            <person name="Jen D."/>
            <person name="Larson L."/>
            <person name="Mehta T."/>
            <person name="Park D."/>
            <person name="Pearson M."/>
            <person name="Roberts A."/>
            <person name="Saif S."/>
            <person name="Shenoy N."/>
            <person name="Sisk P."/>
            <person name="Stolte C."/>
            <person name="Sykes S."/>
            <person name="Thomson T."/>
            <person name="Walk T."/>
            <person name="White J."/>
            <person name="Yandava C."/>
            <person name="Burger G."/>
            <person name="Gray M.W."/>
            <person name="Holland P.W.H."/>
            <person name="King N."/>
            <person name="Lang F.B.F."/>
            <person name="Roger A.J."/>
            <person name="Ruiz-Trillo I."/>
            <person name="Lander E."/>
            <person name="Nusbaum C."/>
        </authorList>
    </citation>
    <scope>NUCLEOTIDE SEQUENCE [LARGE SCALE GENOMIC DNA]</scope>
    <source>
        <strain evidence="3 4">ATCC 50062</strain>
    </source>
</reference>
<dbReference type="GeneID" id="25565846"/>
<protein>
    <submittedName>
        <fullName evidence="3">JmjC domain-containing protein</fullName>
    </submittedName>
</protein>
<dbReference type="GO" id="GO:0005634">
    <property type="term" value="C:nucleus"/>
    <property type="evidence" value="ECO:0007669"/>
    <property type="project" value="TreeGrafter"/>
</dbReference>
<proteinExistence type="predicted"/>
<sequence>MGWGGVAVLVAVLAVAYSAARRANAYETELLVLEAELAGCAEWSADVAGDVAARYAEQVQQLRSMLERAQLEPEDLHPHRERAAPRPRAIPRVTNLTFAEFFHEYACSQTPVIVTDVAHNMRADGSGLWTTDEIVAACPELDVPLRKYDKASGLWGGLADTSLRRSLASFAAARSRAGNEWFVFDASLKACKAFVDDFAALPYFANDYYRRLPPDAPKPGWPSLFMGPAGATTAVHIDAYGTAFWMTVLDGAKEWLIAPPAAREHLYYDALKQSFAPGLDLFDLDLAAFPLAGHVELLTATLVPGEWLFVPAGSPHAVRNLAPTTALAGNFIDAANHAHALDVMAREKAGSRARARRAAFAAVDTRMMVAPPAGLAWRDFNARWPASPT</sequence>
<dbReference type="STRING" id="461836.A0A0L0DEZ6"/>
<dbReference type="OrthoDB" id="47172at2759"/>
<keyword evidence="4" id="KW-1185">Reference proteome</keyword>
<dbReference type="InterPro" id="IPR050910">
    <property type="entry name" value="JMJD6_ArgDemeth/LysHydrox"/>
</dbReference>
<dbReference type="Pfam" id="PF13621">
    <property type="entry name" value="Cupin_8"/>
    <property type="match status" value="1"/>
</dbReference>
<dbReference type="InterPro" id="IPR003347">
    <property type="entry name" value="JmjC_dom"/>
</dbReference>
<dbReference type="EMBL" id="GL349462">
    <property type="protein sequence ID" value="KNC50859.1"/>
    <property type="molecule type" value="Genomic_DNA"/>
</dbReference>
<dbReference type="InterPro" id="IPR041667">
    <property type="entry name" value="Cupin_8"/>
</dbReference>
<keyword evidence="1" id="KW-0732">Signal</keyword>
<evidence type="ECO:0000259" key="2">
    <source>
        <dbReference type="PROSITE" id="PS51184"/>
    </source>
</evidence>
<dbReference type="RefSeq" id="XP_013756811.1">
    <property type="nucleotide sequence ID" value="XM_013901357.1"/>
</dbReference>
<dbReference type="SMART" id="SM00558">
    <property type="entry name" value="JmjC"/>
    <property type="match status" value="1"/>
</dbReference>
<dbReference type="Proteomes" id="UP000054408">
    <property type="component" value="Unassembled WGS sequence"/>
</dbReference>
<dbReference type="AlphaFoldDB" id="A0A0L0DEZ6"/>
<organism evidence="3 4">
    <name type="scientific">Thecamonas trahens ATCC 50062</name>
    <dbReference type="NCBI Taxonomy" id="461836"/>
    <lineage>
        <taxon>Eukaryota</taxon>
        <taxon>Apusozoa</taxon>
        <taxon>Apusomonadida</taxon>
        <taxon>Apusomonadidae</taxon>
        <taxon>Thecamonas</taxon>
    </lineage>
</organism>
<accession>A0A0L0DEZ6</accession>
<dbReference type="GO" id="GO:0005737">
    <property type="term" value="C:cytoplasm"/>
    <property type="evidence" value="ECO:0007669"/>
    <property type="project" value="TreeGrafter"/>
</dbReference>
<feature type="chain" id="PRO_5005537377" evidence="1">
    <location>
        <begin position="26"/>
        <end position="389"/>
    </location>
</feature>
<gene>
    <name evidence="3" type="ORF">AMSG_06764</name>
</gene>
<dbReference type="eggNOG" id="KOG2130">
    <property type="taxonomic scope" value="Eukaryota"/>
</dbReference>
<dbReference type="Gene3D" id="2.60.120.650">
    <property type="entry name" value="Cupin"/>
    <property type="match status" value="1"/>
</dbReference>
<dbReference type="GO" id="GO:0106140">
    <property type="term" value="F:P-TEFb complex binding"/>
    <property type="evidence" value="ECO:0007669"/>
    <property type="project" value="TreeGrafter"/>
</dbReference>
<dbReference type="GO" id="GO:0033749">
    <property type="term" value="F:histone H4R3 demethylase activity"/>
    <property type="evidence" value="ECO:0007669"/>
    <property type="project" value="TreeGrafter"/>
</dbReference>